<sequence>MDGSLHDRDFFTWTREQAAALRRLAAARPNLLEGLDLPNLIEEVEDLGSEQVDEVRSHLHQMLKHLLLVAAMPDDLAVRHWRGEIVTFRRGAIRPYQHSMRRLVAPELEGEWQVARAAAAEKLGHPLPASPEACPFTLDELLDEAMPLDALLARLTPKD</sequence>
<name>A0ABS1TWZ4_9PROT</name>
<organism evidence="1 2">
    <name type="scientific">Belnapia arida</name>
    <dbReference type="NCBI Taxonomy" id="2804533"/>
    <lineage>
        <taxon>Bacteria</taxon>
        <taxon>Pseudomonadati</taxon>
        <taxon>Pseudomonadota</taxon>
        <taxon>Alphaproteobacteria</taxon>
        <taxon>Acetobacterales</taxon>
        <taxon>Roseomonadaceae</taxon>
        <taxon>Belnapia</taxon>
    </lineage>
</organism>
<evidence type="ECO:0000313" key="2">
    <source>
        <dbReference type="Proteomes" id="UP000660885"/>
    </source>
</evidence>
<dbReference type="PANTHER" id="PTHR34235">
    <property type="entry name" value="SLR1203 PROTEIN-RELATED"/>
    <property type="match status" value="1"/>
</dbReference>
<protein>
    <submittedName>
        <fullName evidence="1">DUF29 domain-containing protein</fullName>
    </submittedName>
</protein>
<comment type="caution">
    <text evidence="1">The sequence shown here is derived from an EMBL/GenBank/DDBJ whole genome shotgun (WGS) entry which is preliminary data.</text>
</comment>
<dbReference type="RefSeq" id="WP_202830112.1">
    <property type="nucleotide sequence ID" value="NZ_JAETWB010000001.1"/>
</dbReference>
<reference evidence="1 2" key="1">
    <citation type="submission" date="2021-01" db="EMBL/GenBank/DDBJ databases">
        <title>Belnapia mucosa sp. nov. and Belnapia arida sp. nov., isolated from the Tabernas Desert (Almeria, Spain).</title>
        <authorList>
            <person name="Molina-Menor E."/>
            <person name="Vidal-Verdu A."/>
            <person name="Calonge A."/>
            <person name="Satari L."/>
            <person name="Pereto J."/>
            <person name="Porcar M."/>
        </authorList>
    </citation>
    <scope>NUCLEOTIDE SEQUENCE [LARGE SCALE GENOMIC DNA]</scope>
    <source>
        <strain evidence="1 2">T18</strain>
    </source>
</reference>
<dbReference type="Pfam" id="PF01724">
    <property type="entry name" value="DUF29"/>
    <property type="match status" value="1"/>
</dbReference>
<proteinExistence type="predicted"/>
<evidence type="ECO:0000313" key="1">
    <source>
        <dbReference type="EMBL" id="MBL6076963.1"/>
    </source>
</evidence>
<dbReference type="InterPro" id="IPR002636">
    <property type="entry name" value="DUF29"/>
</dbReference>
<accession>A0ABS1TWZ4</accession>
<gene>
    <name evidence="1" type="ORF">JMJ56_03030</name>
</gene>
<keyword evidence="2" id="KW-1185">Reference proteome</keyword>
<dbReference type="Gene3D" id="1.20.1220.20">
    <property type="entry name" value="Uncharcterised protein PF01724"/>
    <property type="match status" value="1"/>
</dbReference>
<dbReference type="EMBL" id="JAETWB010000001">
    <property type="protein sequence ID" value="MBL6076963.1"/>
    <property type="molecule type" value="Genomic_DNA"/>
</dbReference>
<dbReference type="Proteomes" id="UP000660885">
    <property type="component" value="Unassembled WGS sequence"/>
</dbReference>
<dbReference type="PANTHER" id="PTHR34235:SF3">
    <property type="entry name" value="SLR1203 PROTEIN"/>
    <property type="match status" value="1"/>
</dbReference>